<feature type="region of interest" description="Disordered" evidence="3">
    <location>
        <begin position="455"/>
        <end position="477"/>
    </location>
</feature>
<dbReference type="PROSITE" id="PS51375">
    <property type="entry name" value="PPR"/>
    <property type="match status" value="2"/>
</dbReference>
<reference evidence="6 7" key="1">
    <citation type="submission" date="2006-10" db="EMBL/GenBank/DDBJ databases">
        <title>The Genome Sequence of Batrachochytrium dendrobatidis JEL423.</title>
        <authorList>
            <consortium name="The Broad Institute Genome Sequencing Platform"/>
            <person name="Birren B."/>
            <person name="Lander E."/>
            <person name="Galagan J."/>
            <person name="Cuomo C."/>
            <person name="Devon K."/>
            <person name="Jaffe D."/>
            <person name="Butler J."/>
            <person name="Alvarez P."/>
            <person name="Gnerre S."/>
            <person name="Grabherr M."/>
            <person name="Kleber M."/>
            <person name="Mauceli E."/>
            <person name="Brockman W."/>
            <person name="Young S."/>
            <person name="LaButti K."/>
            <person name="Sykes S."/>
            <person name="DeCaprio D."/>
            <person name="Crawford M."/>
            <person name="Koehrsen M."/>
            <person name="Engels R."/>
            <person name="Montgomery P."/>
            <person name="Pearson M."/>
            <person name="Howarth C."/>
            <person name="Larson L."/>
            <person name="White J."/>
            <person name="O'Leary S."/>
            <person name="Kodira C."/>
            <person name="Zeng Q."/>
            <person name="Yandava C."/>
            <person name="Alvarado L."/>
            <person name="Longcore J."/>
            <person name="James T."/>
        </authorList>
    </citation>
    <scope>NUCLEOTIDE SEQUENCE [LARGE SCALE GENOMIC DNA]</scope>
    <source>
        <strain evidence="6 7">JEL423</strain>
    </source>
</reference>
<dbReference type="Pfam" id="PF01535">
    <property type="entry name" value="PPR"/>
    <property type="match status" value="1"/>
</dbReference>
<dbReference type="InterPro" id="IPR051114">
    <property type="entry name" value="Mito_RNA_Proc_CCM1"/>
</dbReference>
<dbReference type="GO" id="GO:0006396">
    <property type="term" value="P:RNA processing"/>
    <property type="evidence" value="ECO:0007669"/>
    <property type="project" value="TreeGrafter"/>
</dbReference>
<organism evidence="6 7">
    <name type="scientific">Batrachochytrium dendrobatidis (strain JEL423)</name>
    <dbReference type="NCBI Taxonomy" id="403673"/>
    <lineage>
        <taxon>Eukaryota</taxon>
        <taxon>Fungi</taxon>
        <taxon>Fungi incertae sedis</taxon>
        <taxon>Chytridiomycota</taxon>
        <taxon>Chytridiomycota incertae sedis</taxon>
        <taxon>Chytridiomycetes</taxon>
        <taxon>Rhizophydiales</taxon>
        <taxon>Rhizophydiales incertae sedis</taxon>
        <taxon>Batrachochytrium</taxon>
    </lineage>
</organism>
<keyword evidence="1" id="KW-0677">Repeat</keyword>
<keyword evidence="4" id="KW-0732">Signal</keyword>
<feature type="domain" description="PROP1-like PPR" evidence="5">
    <location>
        <begin position="232"/>
        <end position="359"/>
    </location>
</feature>
<dbReference type="EMBL" id="DS022303">
    <property type="protein sequence ID" value="OAJ39544.1"/>
    <property type="molecule type" value="Genomic_DNA"/>
</dbReference>
<dbReference type="GO" id="GO:0007005">
    <property type="term" value="P:mitochondrion organization"/>
    <property type="evidence" value="ECO:0007669"/>
    <property type="project" value="TreeGrafter"/>
</dbReference>
<dbReference type="OrthoDB" id="2146557at2759"/>
<dbReference type="InterPro" id="IPR002885">
    <property type="entry name" value="PPR_rpt"/>
</dbReference>
<accession>A0A177WIP9</accession>
<evidence type="ECO:0000256" key="1">
    <source>
        <dbReference type="ARBA" id="ARBA00022737"/>
    </source>
</evidence>
<evidence type="ECO:0000256" key="4">
    <source>
        <dbReference type="SAM" id="SignalP"/>
    </source>
</evidence>
<dbReference type="Gene3D" id="1.25.40.10">
    <property type="entry name" value="Tetratricopeptide repeat domain"/>
    <property type="match status" value="2"/>
</dbReference>
<feature type="signal peptide" evidence="4">
    <location>
        <begin position="1"/>
        <end position="20"/>
    </location>
</feature>
<dbReference type="eggNOG" id="KOG4197">
    <property type="taxonomic scope" value="Eukaryota"/>
</dbReference>
<evidence type="ECO:0000313" key="6">
    <source>
        <dbReference type="EMBL" id="OAJ39544.1"/>
    </source>
</evidence>
<protein>
    <recommendedName>
        <fullName evidence="5">PROP1-like PPR domain-containing protein</fullName>
    </recommendedName>
</protein>
<feature type="chain" id="PRO_5008077608" description="PROP1-like PPR domain-containing protein" evidence="4">
    <location>
        <begin position="21"/>
        <end position="706"/>
    </location>
</feature>
<name>A0A177WIP9_BATDL</name>
<evidence type="ECO:0000256" key="3">
    <source>
        <dbReference type="SAM" id="MobiDB-lite"/>
    </source>
</evidence>
<gene>
    <name evidence="6" type="ORF">BDEG_23383</name>
</gene>
<feature type="compositionally biased region" description="Low complexity" evidence="3">
    <location>
        <begin position="456"/>
        <end position="469"/>
    </location>
</feature>
<dbReference type="GO" id="GO:0003729">
    <property type="term" value="F:mRNA binding"/>
    <property type="evidence" value="ECO:0007669"/>
    <property type="project" value="TreeGrafter"/>
</dbReference>
<proteinExistence type="predicted"/>
<dbReference type="InterPro" id="IPR011990">
    <property type="entry name" value="TPR-like_helical_dom_sf"/>
</dbReference>
<dbReference type="AlphaFoldDB" id="A0A177WIP9"/>
<evidence type="ECO:0000256" key="2">
    <source>
        <dbReference type="PROSITE-ProRule" id="PRU00708"/>
    </source>
</evidence>
<feature type="repeat" description="PPR" evidence="2">
    <location>
        <begin position="249"/>
        <end position="283"/>
    </location>
</feature>
<dbReference type="NCBIfam" id="TIGR00756">
    <property type="entry name" value="PPR"/>
    <property type="match status" value="1"/>
</dbReference>
<dbReference type="PANTHER" id="PTHR47934:SF6">
    <property type="entry name" value="MITOCHONDRIAL GROUP I INTRON SPLICING FACTOR CCM1-RELATED"/>
    <property type="match status" value="1"/>
</dbReference>
<feature type="repeat" description="PPR" evidence="2">
    <location>
        <begin position="355"/>
        <end position="389"/>
    </location>
</feature>
<dbReference type="STRING" id="403673.A0A177WIP9"/>
<dbReference type="GO" id="GO:0005739">
    <property type="term" value="C:mitochondrion"/>
    <property type="evidence" value="ECO:0007669"/>
    <property type="project" value="TreeGrafter"/>
</dbReference>
<dbReference type="VEuPathDB" id="FungiDB:BDEG_23383"/>
<dbReference type="PANTHER" id="PTHR47934">
    <property type="entry name" value="PENTATRICOPEPTIDE REPEAT-CONTAINING PROTEIN PET309, MITOCHONDRIAL"/>
    <property type="match status" value="1"/>
</dbReference>
<dbReference type="InterPro" id="IPR033443">
    <property type="entry name" value="PROP1-like_PPR_dom"/>
</dbReference>
<evidence type="ECO:0000259" key="5">
    <source>
        <dbReference type="Pfam" id="PF17177"/>
    </source>
</evidence>
<evidence type="ECO:0000313" key="7">
    <source>
        <dbReference type="Proteomes" id="UP000077115"/>
    </source>
</evidence>
<dbReference type="Pfam" id="PF17177">
    <property type="entry name" value="PPR_long"/>
    <property type="match status" value="1"/>
</dbReference>
<reference evidence="6 7" key="2">
    <citation type="submission" date="2016-05" db="EMBL/GenBank/DDBJ databases">
        <title>Lineage-specific infection strategies underlie the spectrum of fungal disease in amphibians.</title>
        <authorList>
            <person name="Cuomo C.A."/>
            <person name="Farrer R.A."/>
            <person name="James T."/>
            <person name="Longcore J."/>
            <person name="Birren B."/>
        </authorList>
    </citation>
    <scope>NUCLEOTIDE SEQUENCE [LARGE SCALE GENOMIC DNA]</scope>
    <source>
        <strain evidence="6 7">JEL423</strain>
    </source>
</reference>
<dbReference type="Proteomes" id="UP000077115">
    <property type="component" value="Unassembled WGS sequence"/>
</dbReference>
<sequence>MTMTMLMRAIITTRTATTSACNSVCSLGLISRYSTTQNSTSTRGRSHIKRTPRSAINSQLVGTIKLRPTTTTINDGVSPSNNFNKLGQLNQLSWFDAGLSTDPIVHLRALDNSLKAGTDAQLLAAYDSLRALGKEALSKISHRTYLSLMDRVVMTRVNTLYFGNTTGVVLADIALKIRNDYMQSGHQAQQEMDVFTLRAARYAAKTDLDKAVRICRQVIGEYSDFQTSQRASAGHHESETSTAAATLVDVTICNELIAVFAAANQPEICKSLISRMMEVGLQPQITTFCHLLIAYCNVGDMETAEALSVQIFEHGDAEHALTIRQHLLQGYAQIGNITKTQKYFDQITYSTHKHTTETYNASMRVYCERGLPGDAIRKYQSMRRAQVEANADTFTNLIRCYGKGKNITAASRLYYKMENVIGFRPTTDMQTAMIEAYLNCGDSMLAWTVLRHTINDPRNNTTNNRNNSNHPDRDAGKPITPAALPISLFLAISKDLSGKHIDYLRDRIHLSRMPIRSRGVILAKLMQAALVSNAYGPKDPSLVLTLYNEFTVKDGCAVSSPPPPLGHICAIQAMGILGQSKEALKLFETTLDDCLATGMATEAYIAIFSALSNSTDKAYAMKQAQEMLTHFERDGVDGNATDLLEQLVGCFESVSKQRGAIDLATAANSSIDQKKKIAFVPIPGVHPRLCALLKHEPVETLCALIQ</sequence>